<accession>A0A7J3ZIC1</accession>
<name>A0A7J3ZIC1_9CREN</name>
<dbReference type="EMBL" id="DRZC01000005">
    <property type="protein sequence ID" value="HHQ79886.1"/>
    <property type="molecule type" value="Genomic_DNA"/>
</dbReference>
<evidence type="ECO:0000259" key="1">
    <source>
        <dbReference type="Pfam" id="PF01926"/>
    </source>
</evidence>
<organism evidence="2">
    <name type="scientific">Fervidicoccus fontis</name>
    <dbReference type="NCBI Taxonomy" id="683846"/>
    <lineage>
        <taxon>Archaea</taxon>
        <taxon>Thermoproteota</taxon>
        <taxon>Thermoprotei</taxon>
        <taxon>Fervidicoccales</taxon>
        <taxon>Fervidicoccaceae</taxon>
        <taxon>Fervidicoccus</taxon>
    </lineage>
</organism>
<reference evidence="2" key="1">
    <citation type="journal article" date="2020" name="mSystems">
        <title>Genome- and Community-Level Interaction Insights into Carbon Utilization and Element Cycling Functions of Hydrothermarchaeota in Hydrothermal Sediment.</title>
        <authorList>
            <person name="Zhou Z."/>
            <person name="Liu Y."/>
            <person name="Xu W."/>
            <person name="Pan J."/>
            <person name="Luo Z.H."/>
            <person name="Li M."/>
        </authorList>
    </citation>
    <scope>NUCLEOTIDE SEQUENCE [LARGE SCALE GENOMIC DNA]</scope>
    <source>
        <strain evidence="2">SpSt-1116</strain>
    </source>
</reference>
<gene>
    <name evidence="2" type="ORF">ENM78_00245</name>
</gene>
<dbReference type="Gene3D" id="3.40.50.300">
    <property type="entry name" value="P-loop containing nucleotide triphosphate hydrolases"/>
    <property type="match status" value="1"/>
</dbReference>
<sequence>MTKSARSVQDEIRRLHLPQYDEIYAKTRNRVGRLLDRYKRLPGRQRNPRRESLEIVDTAYNVIKDKLEAYRKLYEYVKRDHLAREYVVTVYGDKALKVLAQTGYMSNRLTNLWRALRKQVYYYKDTKKVIRFALSNVARLVSYVKRRRELLEKALELKKELSKAPLIAGAPVVVIAGPPNAGKSTLARVLAEINTKVGEYPFTTKEPVSGVSSSLIPFLKVHVIDTPGLLAREKRNIIELKALAMLKMPGSIVIYLLDPDPGSRVSIEGQISLLREVLRLNPNTIVAVNKVDAWRDRAEELKREVGRADVDIEPVLISAITGEGVEELVSRLKMLLKSMLELTLDAAKRNRRPAESESRGTESGNA</sequence>
<dbReference type="GO" id="GO:0005525">
    <property type="term" value="F:GTP binding"/>
    <property type="evidence" value="ECO:0007669"/>
    <property type="project" value="InterPro"/>
</dbReference>
<dbReference type="AlphaFoldDB" id="A0A7J3ZIC1"/>
<protein>
    <recommendedName>
        <fullName evidence="1">G domain-containing protein</fullName>
    </recommendedName>
</protein>
<dbReference type="PANTHER" id="PTHR45759">
    <property type="entry name" value="NUCLEOLAR GTP-BINDING PROTEIN 1"/>
    <property type="match status" value="1"/>
</dbReference>
<dbReference type="SUPFAM" id="SSF52540">
    <property type="entry name" value="P-loop containing nucleoside triphosphate hydrolases"/>
    <property type="match status" value="1"/>
</dbReference>
<dbReference type="InterPro" id="IPR006073">
    <property type="entry name" value="GTP-bd"/>
</dbReference>
<evidence type="ECO:0000313" key="2">
    <source>
        <dbReference type="EMBL" id="HHQ79886.1"/>
    </source>
</evidence>
<proteinExistence type="predicted"/>
<dbReference type="InterPro" id="IPR027417">
    <property type="entry name" value="P-loop_NTPase"/>
</dbReference>
<feature type="domain" description="G" evidence="1">
    <location>
        <begin position="173"/>
        <end position="290"/>
    </location>
</feature>
<dbReference type="Pfam" id="PF01926">
    <property type="entry name" value="MMR_HSR1"/>
    <property type="match status" value="1"/>
</dbReference>
<comment type="caution">
    <text evidence="2">The sequence shown here is derived from an EMBL/GenBank/DDBJ whole genome shotgun (WGS) entry which is preliminary data.</text>
</comment>
<dbReference type="PRINTS" id="PR00326">
    <property type="entry name" value="GTP1OBG"/>
</dbReference>